<dbReference type="GO" id="GO:0009103">
    <property type="term" value="P:lipopolysaccharide biosynthetic process"/>
    <property type="evidence" value="ECO:0007669"/>
    <property type="project" value="TreeGrafter"/>
</dbReference>
<proteinExistence type="predicted"/>
<name>B3PJL0_CELJU</name>
<keyword evidence="4" id="KW-1185">Reference proteome</keyword>
<evidence type="ECO:0000259" key="2">
    <source>
        <dbReference type="Pfam" id="PF00534"/>
    </source>
</evidence>
<keyword evidence="3" id="KW-0328">Glycosyltransferase</keyword>
<dbReference type="OrthoDB" id="9790710at2"/>
<feature type="domain" description="Glycosyl transferase family 1" evidence="2">
    <location>
        <begin position="165"/>
        <end position="291"/>
    </location>
</feature>
<dbReference type="HOGENOM" id="CLU_009583_6_0_6"/>
<evidence type="ECO:0000256" key="1">
    <source>
        <dbReference type="ARBA" id="ARBA00022679"/>
    </source>
</evidence>
<organism evidence="3 4">
    <name type="scientific">Cellvibrio japonicus (strain Ueda107)</name>
    <name type="common">Pseudomonas fluorescens subsp. cellulosa</name>
    <dbReference type="NCBI Taxonomy" id="498211"/>
    <lineage>
        <taxon>Bacteria</taxon>
        <taxon>Pseudomonadati</taxon>
        <taxon>Pseudomonadota</taxon>
        <taxon>Gammaproteobacteria</taxon>
        <taxon>Cellvibrionales</taxon>
        <taxon>Cellvibrionaceae</taxon>
        <taxon>Cellvibrio</taxon>
    </lineage>
</organism>
<dbReference type="EC" id="2.4.1.-" evidence="3"/>
<keyword evidence="1 3" id="KW-0808">Transferase</keyword>
<dbReference type="PANTHER" id="PTHR46401:SF2">
    <property type="entry name" value="GLYCOSYLTRANSFERASE WBBK-RELATED"/>
    <property type="match status" value="1"/>
</dbReference>
<protein>
    <submittedName>
        <fullName evidence="3">Glycosyl transferase, putative, gt4J</fullName>
        <ecNumber evidence="3">2.4.1.-</ecNumber>
    </submittedName>
</protein>
<dbReference type="Gene3D" id="3.40.50.2000">
    <property type="entry name" value="Glycogen Phosphorylase B"/>
    <property type="match status" value="2"/>
</dbReference>
<evidence type="ECO:0000313" key="4">
    <source>
        <dbReference type="Proteomes" id="UP000001036"/>
    </source>
</evidence>
<dbReference type="Pfam" id="PF00534">
    <property type="entry name" value="Glycos_transf_1"/>
    <property type="match status" value="1"/>
</dbReference>
<reference evidence="3 4" key="1">
    <citation type="journal article" date="2008" name="J. Bacteriol.">
        <title>Insights into plant cell wall degradation from the genome sequence of the soil bacterium Cellvibrio japonicus.</title>
        <authorList>
            <person name="Deboy R.T."/>
            <person name="Mongodin E.F."/>
            <person name="Fouts D.E."/>
            <person name="Tailford L.E."/>
            <person name="Khouri H."/>
            <person name="Emerson J.B."/>
            <person name="Mohamoud Y."/>
            <person name="Watkins K."/>
            <person name="Henrissat B."/>
            <person name="Gilbert H.J."/>
            <person name="Nelson K.E."/>
        </authorList>
    </citation>
    <scope>NUCLEOTIDE SEQUENCE [LARGE SCALE GENOMIC DNA]</scope>
    <source>
        <strain evidence="3 4">Ueda107</strain>
    </source>
</reference>
<dbReference type="RefSeq" id="WP_012486295.1">
    <property type="nucleotide sequence ID" value="NC_010995.1"/>
</dbReference>
<dbReference type="PANTHER" id="PTHR46401">
    <property type="entry name" value="GLYCOSYLTRANSFERASE WBBK-RELATED"/>
    <property type="match status" value="1"/>
</dbReference>
<dbReference type="AlphaFoldDB" id="B3PJL0"/>
<dbReference type="InterPro" id="IPR001296">
    <property type="entry name" value="Glyco_trans_1"/>
</dbReference>
<dbReference type="SUPFAM" id="SSF53756">
    <property type="entry name" value="UDP-Glycosyltransferase/glycogen phosphorylase"/>
    <property type="match status" value="1"/>
</dbReference>
<gene>
    <name evidence="3" type="primary">gt4J-1</name>
    <name evidence="3" type="ordered locus">CJA_0616</name>
</gene>
<accession>B3PJL0</accession>
<dbReference type="STRING" id="498211.CJA_0616"/>
<dbReference type="KEGG" id="cja:CJA_0616"/>
<dbReference type="CAZy" id="GT94">
    <property type="family name" value="Glycosyltransferase Family 94"/>
</dbReference>
<dbReference type="eggNOG" id="COG0438">
    <property type="taxonomic scope" value="Bacteria"/>
</dbReference>
<dbReference type="Proteomes" id="UP000001036">
    <property type="component" value="Chromosome"/>
</dbReference>
<evidence type="ECO:0000313" key="3">
    <source>
        <dbReference type="EMBL" id="ACE83246.1"/>
    </source>
</evidence>
<dbReference type="EMBL" id="CP000934">
    <property type="protein sequence ID" value="ACE83246.1"/>
    <property type="molecule type" value="Genomic_DNA"/>
</dbReference>
<sequence length="359" mass="40879">MRILAAPAFSNEKINPYNALLYRQLQRLGVEVVEYTHQRALREHYALAHFHWPDGYVNQPGLVKTLQRLLLLSLVVLVLKRRGSKLVWTVHNTAPHDAWRPRLSQLFMQWFSRRCDGLIFMSEANKASFYQRYQPAAHCQYAIIPHGHYRHCYPPAMAQQGAKTELQLDPARKVLLYIGMIKPYKNVDGLMQAFNRADLRDYQLVIAGNPDTPELRKQLQAMRGKRTHLFLHFIPDEALHRYLSAADLVILPYKAILNSGTLLLALSYDKPVIAPHMGAVADLQRELGSQWVYGYAGELNSHNLVQAVSALVRHARTGPCPLDALDWDKLALATLAFYQDVLARTPLVQAGADLKQEHP</sequence>
<dbReference type="GO" id="GO:0016757">
    <property type="term" value="F:glycosyltransferase activity"/>
    <property type="evidence" value="ECO:0007669"/>
    <property type="project" value="UniProtKB-KW"/>
</dbReference>